<dbReference type="InterPro" id="IPR036390">
    <property type="entry name" value="WH_DNA-bd_sf"/>
</dbReference>
<dbReference type="CDD" id="cd00090">
    <property type="entry name" value="HTH_ARSR"/>
    <property type="match status" value="1"/>
</dbReference>
<keyword evidence="3" id="KW-0804">Transcription</keyword>
<dbReference type="PANTHER" id="PTHR33154">
    <property type="entry name" value="TRANSCRIPTIONAL REGULATOR, ARSR FAMILY"/>
    <property type="match status" value="1"/>
</dbReference>
<dbReference type="EMBL" id="FOSJ01000021">
    <property type="protein sequence ID" value="SFK29713.1"/>
    <property type="molecule type" value="Genomic_DNA"/>
</dbReference>
<gene>
    <name evidence="5" type="ORF">SAMN04488569_10219</name>
</gene>
<dbReference type="PANTHER" id="PTHR33154:SF18">
    <property type="entry name" value="ARSENICAL RESISTANCE OPERON REPRESSOR"/>
    <property type="match status" value="1"/>
</dbReference>
<dbReference type="InterPro" id="IPR001845">
    <property type="entry name" value="HTH_ArsR_DNA-bd_dom"/>
</dbReference>
<evidence type="ECO:0000313" key="5">
    <source>
        <dbReference type="EMBL" id="SFK29713.1"/>
    </source>
</evidence>
<dbReference type="GO" id="GO:0003677">
    <property type="term" value="F:DNA binding"/>
    <property type="evidence" value="ECO:0007669"/>
    <property type="project" value="UniProtKB-KW"/>
</dbReference>
<dbReference type="InterPro" id="IPR051081">
    <property type="entry name" value="HTH_MetalResp_TranReg"/>
</dbReference>
<protein>
    <submittedName>
        <fullName evidence="5">Transcriptional regulator, ArsR family</fullName>
    </submittedName>
</protein>
<dbReference type="NCBIfam" id="NF033788">
    <property type="entry name" value="HTH_metalloreg"/>
    <property type="match status" value="1"/>
</dbReference>
<dbReference type="SMART" id="SM00418">
    <property type="entry name" value="HTH_ARSR"/>
    <property type="match status" value="1"/>
</dbReference>
<dbReference type="RefSeq" id="WP_087059108.1">
    <property type="nucleotide sequence ID" value="NZ_FOSJ01000021.1"/>
</dbReference>
<dbReference type="GO" id="GO:0003700">
    <property type="term" value="F:DNA-binding transcription factor activity"/>
    <property type="evidence" value="ECO:0007669"/>
    <property type="project" value="InterPro"/>
</dbReference>
<evidence type="ECO:0000256" key="3">
    <source>
        <dbReference type="ARBA" id="ARBA00023163"/>
    </source>
</evidence>
<dbReference type="Proteomes" id="UP000199589">
    <property type="component" value="Unassembled WGS sequence"/>
</dbReference>
<dbReference type="Pfam" id="PF01022">
    <property type="entry name" value="HTH_5"/>
    <property type="match status" value="1"/>
</dbReference>
<keyword evidence="1" id="KW-0805">Transcription regulation</keyword>
<dbReference type="PRINTS" id="PR00778">
    <property type="entry name" value="HTHARSR"/>
</dbReference>
<dbReference type="PROSITE" id="PS50987">
    <property type="entry name" value="HTH_ARSR_2"/>
    <property type="match status" value="1"/>
</dbReference>
<organism evidence="5 6">
    <name type="scientific">Marinilactibacillus piezotolerans</name>
    <dbReference type="NCBI Taxonomy" id="258723"/>
    <lineage>
        <taxon>Bacteria</taxon>
        <taxon>Bacillati</taxon>
        <taxon>Bacillota</taxon>
        <taxon>Bacilli</taxon>
        <taxon>Lactobacillales</taxon>
        <taxon>Carnobacteriaceae</taxon>
        <taxon>Marinilactibacillus</taxon>
    </lineage>
</organism>
<feature type="domain" description="HTH arsR-type" evidence="4">
    <location>
        <begin position="9"/>
        <end position="104"/>
    </location>
</feature>
<dbReference type="InterPro" id="IPR036388">
    <property type="entry name" value="WH-like_DNA-bd_sf"/>
</dbReference>
<dbReference type="Gene3D" id="1.10.10.10">
    <property type="entry name" value="Winged helix-like DNA-binding domain superfamily/Winged helix DNA-binding domain"/>
    <property type="match status" value="1"/>
</dbReference>
<name>A0A1I3YD96_9LACT</name>
<evidence type="ECO:0000256" key="2">
    <source>
        <dbReference type="ARBA" id="ARBA00023125"/>
    </source>
</evidence>
<dbReference type="AlphaFoldDB" id="A0A1I3YD96"/>
<keyword evidence="6" id="KW-1185">Reference proteome</keyword>
<evidence type="ECO:0000259" key="4">
    <source>
        <dbReference type="PROSITE" id="PS50987"/>
    </source>
</evidence>
<accession>A0A1I3YD96</accession>
<dbReference type="GeneID" id="96911388"/>
<dbReference type="InterPro" id="IPR011991">
    <property type="entry name" value="ArsR-like_HTH"/>
</dbReference>
<keyword evidence="2" id="KW-0238">DNA-binding</keyword>
<proteinExistence type="predicted"/>
<dbReference type="SUPFAM" id="SSF46785">
    <property type="entry name" value="Winged helix' DNA-binding domain"/>
    <property type="match status" value="1"/>
</dbReference>
<sequence length="109" mass="12671">MSQTKNVLIDAPEISNYAKQFKALSDPIRLTILHLLALNGKSCVCDLEEVLDLHQSKLSYHLKILLNAKLIKKEVSKTWSYYWVEEEKINELLSDQFCYFLKSEDDNCC</sequence>
<dbReference type="OrthoDB" id="9798835at2"/>
<reference evidence="6" key="1">
    <citation type="submission" date="2016-10" db="EMBL/GenBank/DDBJ databases">
        <authorList>
            <person name="Varghese N."/>
            <person name="Submissions S."/>
        </authorList>
    </citation>
    <scope>NUCLEOTIDE SEQUENCE [LARGE SCALE GENOMIC DNA]</scope>
    <source>
        <strain evidence="6">DSM 16108</strain>
    </source>
</reference>
<evidence type="ECO:0000256" key="1">
    <source>
        <dbReference type="ARBA" id="ARBA00023015"/>
    </source>
</evidence>
<evidence type="ECO:0000313" key="6">
    <source>
        <dbReference type="Proteomes" id="UP000199589"/>
    </source>
</evidence>